<reference evidence="6 7" key="1">
    <citation type="submission" date="2023-08" db="EMBL/GenBank/DDBJ databases">
        <authorList>
            <person name="Girao M."/>
            <person name="Carvalho M.F."/>
        </authorList>
    </citation>
    <scope>NUCLEOTIDE SEQUENCE [LARGE SCALE GENOMIC DNA]</scope>
    <source>
        <strain evidence="6 7">CC-R104</strain>
    </source>
</reference>
<dbReference type="PANTHER" id="PTHR47506">
    <property type="entry name" value="TRANSCRIPTIONAL REGULATORY PROTEIN"/>
    <property type="match status" value="1"/>
</dbReference>
<dbReference type="EMBL" id="JAUZMZ010000025">
    <property type="protein sequence ID" value="MEE2031831.1"/>
    <property type="molecule type" value="Genomic_DNA"/>
</dbReference>
<dbReference type="Pfam" id="PF21993">
    <property type="entry name" value="TetR_C_13_2"/>
    <property type="match status" value="1"/>
</dbReference>
<dbReference type="SUPFAM" id="SSF48498">
    <property type="entry name" value="Tetracyclin repressor-like, C-terminal domain"/>
    <property type="match status" value="1"/>
</dbReference>
<feature type="domain" description="HTH tetR-type" evidence="5">
    <location>
        <begin position="3"/>
        <end position="63"/>
    </location>
</feature>
<evidence type="ECO:0000313" key="7">
    <source>
        <dbReference type="Proteomes" id="UP001331936"/>
    </source>
</evidence>
<dbReference type="Pfam" id="PF00440">
    <property type="entry name" value="TetR_N"/>
    <property type="match status" value="1"/>
</dbReference>
<dbReference type="Proteomes" id="UP001331936">
    <property type="component" value="Unassembled WGS sequence"/>
</dbReference>
<keyword evidence="1" id="KW-0805">Transcription regulation</keyword>
<name>A0ABU7JP77_9NOCA</name>
<keyword evidence="3" id="KW-0804">Transcription</keyword>
<dbReference type="InterPro" id="IPR009057">
    <property type="entry name" value="Homeodomain-like_sf"/>
</dbReference>
<sequence>MSTDTRDRILTAMGELMRRQGYSATGVKQVCDLAHARMGSLYHYFPHGKQQVAAESLRASGEAYIQLLPLLMDPYDDLGDAVSAFFEAGAQQIEDSGWINMCPVGTVAGEIADSEPELRAAAADIMGSWVAAGTTYFEARGLGNADARELILAILGALEGAFVLCRTLRTSEPMRAAGRSMTAHLETLRSGKKYAS</sequence>
<proteinExistence type="predicted"/>
<dbReference type="InterPro" id="IPR036271">
    <property type="entry name" value="Tet_transcr_reg_TetR-rel_C_sf"/>
</dbReference>
<dbReference type="RefSeq" id="WP_330151267.1">
    <property type="nucleotide sequence ID" value="NZ_JAUZMZ010000025.1"/>
</dbReference>
<evidence type="ECO:0000256" key="2">
    <source>
        <dbReference type="ARBA" id="ARBA00023125"/>
    </source>
</evidence>
<comment type="caution">
    <text evidence="6">The sequence shown here is derived from an EMBL/GenBank/DDBJ whole genome shotgun (WGS) entry which is preliminary data.</text>
</comment>
<keyword evidence="7" id="KW-1185">Reference proteome</keyword>
<accession>A0ABU7JP77</accession>
<evidence type="ECO:0000256" key="4">
    <source>
        <dbReference type="PROSITE-ProRule" id="PRU00335"/>
    </source>
</evidence>
<keyword evidence="2 4" id="KW-0238">DNA-binding</keyword>
<dbReference type="PANTHER" id="PTHR47506:SF3">
    <property type="entry name" value="HTH-TYPE TRANSCRIPTIONAL REGULATOR LMRA"/>
    <property type="match status" value="1"/>
</dbReference>
<gene>
    <name evidence="6" type="ORF">Q8814_06840</name>
</gene>
<dbReference type="PROSITE" id="PS50977">
    <property type="entry name" value="HTH_TETR_2"/>
    <property type="match status" value="1"/>
</dbReference>
<dbReference type="SUPFAM" id="SSF46689">
    <property type="entry name" value="Homeodomain-like"/>
    <property type="match status" value="1"/>
</dbReference>
<dbReference type="InterPro" id="IPR001647">
    <property type="entry name" value="HTH_TetR"/>
</dbReference>
<dbReference type="InterPro" id="IPR054156">
    <property type="entry name" value="YxaF_TetR_C"/>
</dbReference>
<feature type="DNA-binding region" description="H-T-H motif" evidence="4">
    <location>
        <begin position="26"/>
        <end position="45"/>
    </location>
</feature>
<protein>
    <submittedName>
        <fullName evidence="6">TetR/AcrR family transcriptional regulator</fullName>
    </submittedName>
</protein>
<evidence type="ECO:0000256" key="1">
    <source>
        <dbReference type="ARBA" id="ARBA00023015"/>
    </source>
</evidence>
<evidence type="ECO:0000259" key="5">
    <source>
        <dbReference type="PROSITE" id="PS50977"/>
    </source>
</evidence>
<organism evidence="6 7">
    <name type="scientific">Rhodococcus chondri</name>
    <dbReference type="NCBI Taxonomy" id="3065941"/>
    <lineage>
        <taxon>Bacteria</taxon>
        <taxon>Bacillati</taxon>
        <taxon>Actinomycetota</taxon>
        <taxon>Actinomycetes</taxon>
        <taxon>Mycobacteriales</taxon>
        <taxon>Nocardiaceae</taxon>
        <taxon>Rhodococcus</taxon>
    </lineage>
</organism>
<evidence type="ECO:0000256" key="3">
    <source>
        <dbReference type="ARBA" id="ARBA00023163"/>
    </source>
</evidence>
<dbReference type="Gene3D" id="1.10.357.10">
    <property type="entry name" value="Tetracycline Repressor, domain 2"/>
    <property type="match status" value="1"/>
</dbReference>
<evidence type="ECO:0000313" key="6">
    <source>
        <dbReference type="EMBL" id="MEE2031831.1"/>
    </source>
</evidence>